<sequence>MKRRIPMLENVNVVDYYHLSFNSYLIEPVKHEDKLFSRVYDKTGEVIVGRKPIYIVRKSCQVMGNNYKAARAVSKRFFGKEKHKLPIIISHDYGIPCVFFPLLSPASPSNVWIGLHAVTNIRRSKDCTEITLKDGKELLLNVNYSSFCSQYVSASMLQKYATNERLIFQNEMPF</sequence>
<protein>
    <recommendedName>
        <fullName evidence="3">Competence protein</fullName>
    </recommendedName>
</protein>
<organism evidence="1 2">
    <name type="scientific">Lysinibacillus telephonicus</name>
    <dbReference type="NCBI Taxonomy" id="1714840"/>
    <lineage>
        <taxon>Bacteria</taxon>
        <taxon>Bacillati</taxon>
        <taxon>Bacillota</taxon>
        <taxon>Bacilli</taxon>
        <taxon>Bacillales</taxon>
        <taxon>Bacillaceae</taxon>
        <taxon>Lysinibacillus</taxon>
    </lineage>
</organism>
<evidence type="ECO:0008006" key="3">
    <source>
        <dbReference type="Google" id="ProtNLM"/>
    </source>
</evidence>
<name>A0A431UUA2_9BACI</name>
<dbReference type="AlphaFoldDB" id="A0A431UUA2"/>
<dbReference type="InterPro" id="IPR010461">
    <property type="entry name" value="ComK"/>
</dbReference>
<comment type="caution">
    <text evidence="1">The sequence shown here is derived from an EMBL/GenBank/DDBJ whole genome shotgun (WGS) entry which is preliminary data.</text>
</comment>
<dbReference type="Pfam" id="PF06338">
    <property type="entry name" value="ComK"/>
    <property type="match status" value="1"/>
</dbReference>
<gene>
    <name evidence="1" type="ORF">EKG35_06940</name>
</gene>
<evidence type="ECO:0000313" key="2">
    <source>
        <dbReference type="Proteomes" id="UP000276349"/>
    </source>
</evidence>
<evidence type="ECO:0000313" key="1">
    <source>
        <dbReference type="EMBL" id="RTQ94036.1"/>
    </source>
</evidence>
<accession>A0A431UUA2</accession>
<dbReference type="EMBL" id="RXNR01000014">
    <property type="protein sequence ID" value="RTQ94036.1"/>
    <property type="molecule type" value="Genomic_DNA"/>
</dbReference>
<dbReference type="Proteomes" id="UP000276349">
    <property type="component" value="Unassembled WGS sequence"/>
</dbReference>
<dbReference type="OrthoDB" id="2417337at2"/>
<dbReference type="GO" id="GO:0030420">
    <property type="term" value="P:establishment of competence for transformation"/>
    <property type="evidence" value="ECO:0007669"/>
    <property type="project" value="InterPro"/>
</dbReference>
<proteinExistence type="predicted"/>
<reference evidence="1 2" key="1">
    <citation type="submission" date="2018-12" db="EMBL/GenBank/DDBJ databases">
        <authorList>
            <person name="Yu L."/>
        </authorList>
    </citation>
    <scope>NUCLEOTIDE SEQUENCE [LARGE SCALE GENOMIC DNA]</scope>
    <source>
        <strain evidence="1 2">S5H2222</strain>
    </source>
</reference>
<keyword evidence="2" id="KW-1185">Reference proteome</keyword>